<dbReference type="InterPro" id="IPR000160">
    <property type="entry name" value="GGDEF_dom"/>
</dbReference>
<gene>
    <name evidence="8" type="primary">dosC</name>
    <name evidence="8" type="ORF">NCTC12112_01452</name>
</gene>
<dbReference type="Pfam" id="PF00990">
    <property type="entry name" value="GGDEF"/>
    <property type="match status" value="1"/>
</dbReference>
<keyword evidence="8" id="KW-0548">Nucleotidyltransferase</keyword>
<dbReference type="AlphaFoldDB" id="A0AAX2JBG6"/>
<feature type="domain" description="GGDEF" evidence="7">
    <location>
        <begin position="286"/>
        <end position="419"/>
    </location>
</feature>
<comment type="subcellular location">
    <subcellularLocation>
        <location evidence="1">Cell membrane</location>
        <topology evidence="1">Multi-pass membrane protein</topology>
    </subcellularLocation>
</comment>
<evidence type="ECO:0000259" key="7">
    <source>
        <dbReference type="PROSITE" id="PS50887"/>
    </source>
</evidence>
<dbReference type="InterPro" id="IPR029787">
    <property type="entry name" value="Nucleotide_cyclase"/>
</dbReference>
<name>A0AAX2JBG6_9FUSO</name>
<evidence type="ECO:0000256" key="4">
    <source>
        <dbReference type="ARBA" id="ARBA00022989"/>
    </source>
</evidence>
<feature type="transmembrane region" description="Helical" evidence="6">
    <location>
        <begin position="222"/>
        <end position="244"/>
    </location>
</feature>
<dbReference type="PANTHER" id="PTHR45138:SF9">
    <property type="entry name" value="DIGUANYLATE CYCLASE DGCM-RELATED"/>
    <property type="match status" value="1"/>
</dbReference>
<dbReference type="PANTHER" id="PTHR45138">
    <property type="entry name" value="REGULATORY COMPONENTS OF SENSORY TRANSDUCTION SYSTEM"/>
    <property type="match status" value="1"/>
</dbReference>
<dbReference type="Gene3D" id="3.30.70.270">
    <property type="match status" value="1"/>
</dbReference>
<dbReference type="SMART" id="SM00267">
    <property type="entry name" value="GGDEF"/>
    <property type="match status" value="1"/>
</dbReference>
<feature type="transmembrane region" description="Helical" evidence="6">
    <location>
        <begin position="12"/>
        <end position="31"/>
    </location>
</feature>
<evidence type="ECO:0000256" key="1">
    <source>
        <dbReference type="ARBA" id="ARBA00004651"/>
    </source>
</evidence>
<dbReference type="NCBIfam" id="TIGR00254">
    <property type="entry name" value="GGDEF"/>
    <property type="match status" value="1"/>
</dbReference>
<reference evidence="8 9" key="1">
    <citation type="submission" date="2018-06" db="EMBL/GenBank/DDBJ databases">
        <authorList>
            <consortium name="Pathogen Informatics"/>
            <person name="Doyle S."/>
        </authorList>
    </citation>
    <scope>NUCLEOTIDE SEQUENCE [LARGE SCALE GENOMIC DNA]</scope>
    <source>
        <strain evidence="8 9">NCTC12112</strain>
    </source>
</reference>
<evidence type="ECO:0000313" key="9">
    <source>
        <dbReference type="Proteomes" id="UP000249008"/>
    </source>
</evidence>
<dbReference type="CDD" id="cd01949">
    <property type="entry name" value="GGDEF"/>
    <property type="match status" value="1"/>
</dbReference>
<evidence type="ECO:0000256" key="3">
    <source>
        <dbReference type="ARBA" id="ARBA00022692"/>
    </source>
</evidence>
<dbReference type="GO" id="GO:1902201">
    <property type="term" value="P:negative regulation of bacterial-type flagellum-dependent cell motility"/>
    <property type="evidence" value="ECO:0007669"/>
    <property type="project" value="TreeGrafter"/>
</dbReference>
<dbReference type="Proteomes" id="UP000249008">
    <property type="component" value="Chromosome 1"/>
</dbReference>
<sequence length="423" mass="49394">MEKLLAQYKRFVIFIFVFIFISISLFLYNSIRIVMNVNHSNSRIIYLERKQDFLKENVNKIIERIVEIEEEVKITSDISKVEMKETVKEKIKNEIHQIKFASGQYIGIKEILNYNGGENYALQHVHPDNLISGKDISLSTNILDSNGNKMNQIELNGINSKGEFFYKYYFKELKSEIVSEKIVFAKLYKDYNWIISMGCPLKEIDEYTAIVDDINKSFYMDLTFKMLIALSLFFFAVFSMLTIYNQKISKKVKEETEIDVLTEAHNRRGMEKYMNDLFERYKINRKSPLILVIDVDNFKKINDTYGHYLGDNILKKIVEGIKNSISSQDMLFRTGGDEFLLICPISPYIDINQFGNELLKRLEDIEYVVDGKNYNVTVSIGGACFAKSDDEYLTAVERADRGLYIAKKNGKNHFYFYDDKAMD</sequence>
<keyword evidence="5 6" id="KW-0472">Membrane</keyword>
<keyword evidence="8" id="KW-0808">Transferase</keyword>
<organism evidence="8 9">
    <name type="scientific">Fusobacterium ulcerans</name>
    <dbReference type="NCBI Taxonomy" id="861"/>
    <lineage>
        <taxon>Bacteria</taxon>
        <taxon>Fusobacteriati</taxon>
        <taxon>Fusobacteriota</taxon>
        <taxon>Fusobacteriia</taxon>
        <taxon>Fusobacteriales</taxon>
        <taxon>Fusobacteriaceae</taxon>
        <taxon>Fusobacterium</taxon>
    </lineage>
</organism>
<dbReference type="KEGG" id="ful:C4N20_14400"/>
<dbReference type="GO" id="GO:0043709">
    <property type="term" value="P:cell adhesion involved in single-species biofilm formation"/>
    <property type="evidence" value="ECO:0007669"/>
    <property type="project" value="TreeGrafter"/>
</dbReference>
<dbReference type="Pfam" id="PF17200">
    <property type="entry name" value="sCache_2"/>
    <property type="match status" value="1"/>
</dbReference>
<protein>
    <submittedName>
        <fullName evidence="8">Diguanylate cyclase DosC</fullName>
        <ecNumber evidence="8">2.7.7.65</ecNumber>
    </submittedName>
</protein>
<evidence type="ECO:0000256" key="5">
    <source>
        <dbReference type="ARBA" id="ARBA00023136"/>
    </source>
</evidence>
<accession>A0AAX2JBG6</accession>
<dbReference type="GeneID" id="78456014"/>
<keyword evidence="2" id="KW-1003">Cell membrane</keyword>
<proteinExistence type="predicted"/>
<dbReference type="InterPro" id="IPR043128">
    <property type="entry name" value="Rev_trsase/Diguanyl_cyclase"/>
</dbReference>
<keyword evidence="3 6" id="KW-0812">Transmembrane</keyword>
<keyword evidence="4 6" id="KW-1133">Transmembrane helix</keyword>
<dbReference type="EC" id="2.7.7.65" evidence="8"/>
<dbReference type="GO" id="GO:0052621">
    <property type="term" value="F:diguanylate cyclase activity"/>
    <property type="evidence" value="ECO:0007669"/>
    <property type="project" value="UniProtKB-EC"/>
</dbReference>
<dbReference type="RefSeq" id="WP_005977356.1">
    <property type="nucleotide sequence ID" value="NZ_CABKNW010000002.1"/>
</dbReference>
<dbReference type="PROSITE" id="PS50887">
    <property type="entry name" value="GGDEF"/>
    <property type="match status" value="1"/>
</dbReference>
<dbReference type="EMBL" id="LS483487">
    <property type="protein sequence ID" value="SQJ02556.1"/>
    <property type="molecule type" value="Genomic_DNA"/>
</dbReference>
<dbReference type="GO" id="GO:0005886">
    <property type="term" value="C:plasma membrane"/>
    <property type="evidence" value="ECO:0007669"/>
    <property type="project" value="UniProtKB-SubCell"/>
</dbReference>
<evidence type="ECO:0000256" key="6">
    <source>
        <dbReference type="SAM" id="Phobius"/>
    </source>
</evidence>
<dbReference type="InterPro" id="IPR033480">
    <property type="entry name" value="sCache_2"/>
</dbReference>
<evidence type="ECO:0000256" key="2">
    <source>
        <dbReference type="ARBA" id="ARBA00022475"/>
    </source>
</evidence>
<evidence type="ECO:0000313" key="8">
    <source>
        <dbReference type="EMBL" id="SQJ02556.1"/>
    </source>
</evidence>
<dbReference type="Gene3D" id="3.30.450.20">
    <property type="entry name" value="PAS domain"/>
    <property type="match status" value="1"/>
</dbReference>
<dbReference type="InterPro" id="IPR050469">
    <property type="entry name" value="Diguanylate_Cyclase"/>
</dbReference>
<dbReference type="SUPFAM" id="SSF55073">
    <property type="entry name" value="Nucleotide cyclase"/>
    <property type="match status" value="1"/>
</dbReference>